<protein>
    <submittedName>
        <fullName evidence="2">Predicted acetyltransferase</fullName>
    </submittedName>
</protein>
<dbReference type="InterPro" id="IPR051554">
    <property type="entry name" value="Acetyltransferase_Eis"/>
</dbReference>
<keyword evidence="3" id="KW-1185">Reference proteome</keyword>
<keyword evidence="2" id="KW-0808">Transferase</keyword>
<dbReference type="GO" id="GO:0030649">
    <property type="term" value="P:aminoglycoside antibiotic catabolic process"/>
    <property type="evidence" value="ECO:0007669"/>
    <property type="project" value="TreeGrafter"/>
</dbReference>
<evidence type="ECO:0000259" key="1">
    <source>
        <dbReference type="PROSITE" id="PS51186"/>
    </source>
</evidence>
<dbReference type="Pfam" id="PF13530">
    <property type="entry name" value="SCP2_2"/>
    <property type="match status" value="1"/>
</dbReference>
<feature type="domain" description="N-acetyltransferase" evidence="1">
    <location>
        <begin position="3"/>
        <end position="149"/>
    </location>
</feature>
<dbReference type="Proteomes" id="UP000198863">
    <property type="component" value="Unassembled WGS sequence"/>
</dbReference>
<dbReference type="PANTHER" id="PTHR37817:SF1">
    <property type="entry name" value="N-ACETYLTRANSFERASE EIS"/>
    <property type="match status" value="1"/>
</dbReference>
<dbReference type="Pfam" id="PF17668">
    <property type="entry name" value="Acetyltransf_17"/>
    <property type="match status" value="1"/>
</dbReference>
<dbReference type="InterPro" id="IPR016181">
    <property type="entry name" value="Acyl_CoA_acyltransferase"/>
</dbReference>
<organism evidence="2 3">
    <name type="scientific">Klenkia brasiliensis</name>
    <dbReference type="NCBI Taxonomy" id="333142"/>
    <lineage>
        <taxon>Bacteria</taxon>
        <taxon>Bacillati</taxon>
        <taxon>Actinomycetota</taxon>
        <taxon>Actinomycetes</taxon>
        <taxon>Geodermatophilales</taxon>
        <taxon>Geodermatophilaceae</taxon>
        <taxon>Klenkia</taxon>
    </lineage>
</organism>
<dbReference type="AlphaFoldDB" id="A0A1G7PD94"/>
<dbReference type="InterPro" id="IPR000182">
    <property type="entry name" value="GNAT_dom"/>
</dbReference>
<name>A0A1G7PD94_9ACTN</name>
<dbReference type="InterPro" id="IPR025559">
    <property type="entry name" value="Eis_dom"/>
</dbReference>
<dbReference type="Pfam" id="PF13527">
    <property type="entry name" value="Acetyltransf_9"/>
    <property type="match status" value="1"/>
</dbReference>
<sequence>MPTTIRAMTADDLAESWTLGRWAFGGPAEAPPQALRALPETHRWGAYDTATGRLLGKVTDHEEHSWWGGRELASAHVSGVAVSPEVRGGGLARQLLTAALAAARERGAAVSALYPTVSAAYRSLGWEVTGVLGSAVLDTAALPTAREPGVVLRTGTPADRGALVDLYEQVVRGYDGPLTRRGGRWEVPPREEQPLGDGVDLLTLAEEDGVVTGALAYERGRGYGPEASLDVSDLLATTPAAARALVDVLAGWRTVTRTVDVPLLAGDAVSAVLPLERATARGTKVFMHRVVDLPAAVAGRGWPAHVRGTVDVRVVDDVAPWNSGAWRLELAGGEGRATRGDGDPDLVLGPRGLALLWTAAAGGRAVADAGLVTGPGDPAALDLLACGRPPQLLDYF</sequence>
<dbReference type="SUPFAM" id="SSF55718">
    <property type="entry name" value="SCP-like"/>
    <property type="match status" value="1"/>
</dbReference>
<proteinExistence type="predicted"/>
<evidence type="ECO:0000313" key="2">
    <source>
        <dbReference type="EMBL" id="SDF84214.1"/>
    </source>
</evidence>
<dbReference type="GO" id="GO:0034069">
    <property type="term" value="F:aminoglycoside N-acetyltransferase activity"/>
    <property type="evidence" value="ECO:0007669"/>
    <property type="project" value="TreeGrafter"/>
</dbReference>
<evidence type="ECO:0000313" key="3">
    <source>
        <dbReference type="Proteomes" id="UP000198863"/>
    </source>
</evidence>
<dbReference type="SUPFAM" id="SSF55729">
    <property type="entry name" value="Acyl-CoA N-acyltransferases (Nat)"/>
    <property type="match status" value="1"/>
</dbReference>
<dbReference type="EMBL" id="FNCF01000002">
    <property type="protein sequence ID" value="SDF84214.1"/>
    <property type="molecule type" value="Genomic_DNA"/>
</dbReference>
<dbReference type="PANTHER" id="PTHR37817">
    <property type="entry name" value="N-ACETYLTRANSFERASE EIS"/>
    <property type="match status" value="1"/>
</dbReference>
<dbReference type="InterPro" id="IPR036527">
    <property type="entry name" value="SCP2_sterol-bd_dom_sf"/>
</dbReference>
<gene>
    <name evidence="2" type="ORF">SAMN05660324_1044</name>
</gene>
<dbReference type="Gene3D" id="3.30.1050.10">
    <property type="entry name" value="SCP2 sterol-binding domain"/>
    <property type="match status" value="1"/>
</dbReference>
<dbReference type="InterPro" id="IPR041380">
    <property type="entry name" value="Acetyltransf_17"/>
</dbReference>
<accession>A0A1G7PD94</accession>
<dbReference type="Gene3D" id="3.40.630.30">
    <property type="match status" value="2"/>
</dbReference>
<dbReference type="PROSITE" id="PS51186">
    <property type="entry name" value="GNAT"/>
    <property type="match status" value="1"/>
</dbReference>
<dbReference type="OrthoDB" id="3498897at2"/>
<reference evidence="3" key="1">
    <citation type="submission" date="2016-10" db="EMBL/GenBank/DDBJ databases">
        <authorList>
            <person name="Varghese N."/>
            <person name="Submissions S."/>
        </authorList>
    </citation>
    <scope>NUCLEOTIDE SEQUENCE [LARGE SCALE GENOMIC DNA]</scope>
    <source>
        <strain evidence="3">DSM 44526</strain>
    </source>
</reference>